<feature type="region of interest" description="Disordered" evidence="1">
    <location>
        <begin position="133"/>
        <end position="163"/>
    </location>
</feature>
<evidence type="ECO:0000313" key="3">
    <source>
        <dbReference type="Proteomes" id="UP000593567"/>
    </source>
</evidence>
<comment type="caution">
    <text evidence="2">The sequence shown here is derived from an EMBL/GenBank/DDBJ whole genome shotgun (WGS) entry which is preliminary data.</text>
</comment>
<proteinExistence type="predicted"/>
<name>A0A7J7JIW4_BUGNE</name>
<keyword evidence="3" id="KW-1185">Reference proteome</keyword>
<sequence>MLMYVKDAIILEQFEDTCLVFDYYLYCIFTYASDDSNGEAVKEHIISSLQLASAALSPTFSPIQSSKHSKSTPVHSKCFKPLTIDCTDGNKLTDAADNLPGSNQPLNVTCTKISNSTDSSITCSKLPQETESVISMPNSLSSTPNSRTPSSTASSSNSRLSNQLRLAESKRQYEVSMIYCWPQAMLGCMSSAISC</sequence>
<evidence type="ECO:0000256" key="1">
    <source>
        <dbReference type="SAM" id="MobiDB-lite"/>
    </source>
</evidence>
<dbReference type="EMBL" id="VXIV02002442">
    <property type="protein sequence ID" value="KAF6025581.1"/>
    <property type="molecule type" value="Genomic_DNA"/>
</dbReference>
<gene>
    <name evidence="2" type="ORF">EB796_016123</name>
</gene>
<dbReference type="Proteomes" id="UP000593567">
    <property type="component" value="Unassembled WGS sequence"/>
</dbReference>
<evidence type="ECO:0000313" key="2">
    <source>
        <dbReference type="EMBL" id="KAF6025581.1"/>
    </source>
</evidence>
<feature type="compositionally biased region" description="Low complexity" evidence="1">
    <location>
        <begin position="137"/>
        <end position="163"/>
    </location>
</feature>
<dbReference type="AlphaFoldDB" id="A0A7J7JIW4"/>
<organism evidence="2 3">
    <name type="scientific">Bugula neritina</name>
    <name type="common">Brown bryozoan</name>
    <name type="synonym">Sertularia neritina</name>
    <dbReference type="NCBI Taxonomy" id="10212"/>
    <lineage>
        <taxon>Eukaryota</taxon>
        <taxon>Metazoa</taxon>
        <taxon>Spiralia</taxon>
        <taxon>Lophotrochozoa</taxon>
        <taxon>Bryozoa</taxon>
        <taxon>Gymnolaemata</taxon>
        <taxon>Cheilostomatida</taxon>
        <taxon>Flustrina</taxon>
        <taxon>Buguloidea</taxon>
        <taxon>Bugulidae</taxon>
        <taxon>Bugula</taxon>
    </lineage>
</organism>
<protein>
    <submittedName>
        <fullName evidence="2">Uncharacterized protein</fullName>
    </submittedName>
</protein>
<accession>A0A7J7JIW4</accession>
<reference evidence="2" key="1">
    <citation type="submission" date="2020-06" db="EMBL/GenBank/DDBJ databases">
        <title>Draft genome of Bugula neritina, a colonial animal packing powerful symbionts and potential medicines.</title>
        <authorList>
            <person name="Rayko M."/>
        </authorList>
    </citation>
    <scope>NUCLEOTIDE SEQUENCE [LARGE SCALE GENOMIC DNA]</scope>
    <source>
        <strain evidence="2">Kwan_BN1</strain>
    </source>
</reference>